<keyword evidence="5" id="KW-0456">Lyase</keyword>
<dbReference type="SUPFAM" id="SSF53686">
    <property type="entry name" value="Tryptophan synthase beta subunit-like PLP-dependent enzymes"/>
    <property type="match status" value="1"/>
</dbReference>
<dbReference type="Pfam" id="PF00291">
    <property type="entry name" value="PALP"/>
    <property type="match status" value="1"/>
</dbReference>
<dbReference type="Proteomes" id="UP000828236">
    <property type="component" value="Unassembled WGS sequence"/>
</dbReference>
<accession>A0A9D4NRZ6</accession>
<comment type="caution">
    <text evidence="10">The sequence shown here is derived from an EMBL/GenBank/DDBJ whole genome shotgun (WGS) entry which is preliminary data.</text>
</comment>
<dbReference type="GO" id="GO:0006567">
    <property type="term" value="P:L-threonine catabolic process"/>
    <property type="evidence" value="ECO:0007669"/>
    <property type="project" value="TreeGrafter"/>
</dbReference>
<reference evidence="10" key="1">
    <citation type="submission" date="2020-06" db="EMBL/GenBank/DDBJ databases">
        <authorList>
            <person name="Ji K."/>
            <person name="Li J."/>
        </authorList>
    </citation>
    <scope>NUCLEOTIDE SEQUENCE</scope>
    <source>
        <strain evidence="10">JKM2019</strain>
        <tissue evidence="10">Whole body</tissue>
    </source>
</reference>
<dbReference type="GO" id="GO:0030170">
    <property type="term" value="F:pyridoxal phosphate binding"/>
    <property type="evidence" value="ECO:0007669"/>
    <property type="project" value="InterPro"/>
</dbReference>
<evidence type="ECO:0000256" key="6">
    <source>
        <dbReference type="ARBA" id="ARBA00041766"/>
    </source>
</evidence>
<evidence type="ECO:0000256" key="7">
    <source>
        <dbReference type="ARBA" id="ARBA00042605"/>
    </source>
</evidence>
<evidence type="ECO:0000256" key="4">
    <source>
        <dbReference type="ARBA" id="ARBA00022898"/>
    </source>
</evidence>
<dbReference type="AlphaFoldDB" id="A0A9D4NRZ6"/>
<keyword evidence="4" id="KW-0663">Pyridoxal phosphate</keyword>
<dbReference type="EC" id="4.3.1.17" evidence="3"/>
<dbReference type="GO" id="GO:0003941">
    <property type="term" value="F:L-serine ammonia-lyase activity"/>
    <property type="evidence" value="ECO:0007669"/>
    <property type="project" value="UniProtKB-EC"/>
</dbReference>
<comment type="catalytic activity">
    <reaction evidence="8">
        <text>L-serine = pyruvate + NH4(+)</text>
        <dbReference type="Rhea" id="RHEA:19169"/>
        <dbReference type="ChEBI" id="CHEBI:15361"/>
        <dbReference type="ChEBI" id="CHEBI:28938"/>
        <dbReference type="ChEBI" id="CHEBI:33384"/>
        <dbReference type="EC" id="4.3.1.17"/>
    </reaction>
</comment>
<organism evidence="10">
    <name type="scientific">Dermatophagoides farinae</name>
    <name type="common">American house dust mite</name>
    <dbReference type="NCBI Taxonomy" id="6954"/>
    <lineage>
        <taxon>Eukaryota</taxon>
        <taxon>Metazoa</taxon>
        <taxon>Ecdysozoa</taxon>
        <taxon>Arthropoda</taxon>
        <taxon>Chelicerata</taxon>
        <taxon>Arachnida</taxon>
        <taxon>Acari</taxon>
        <taxon>Acariformes</taxon>
        <taxon>Sarcoptiformes</taxon>
        <taxon>Astigmata</taxon>
        <taxon>Psoroptidia</taxon>
        <taxon>Analgoidea</taxon>
        <taxon>Pyroglyphidae</taxon>
        <taxon>Dermatophagoidinae</taxon>
        <taxon>Dermatophagoides</taxon>
    </lineage>
</organism>
<evidence type="ECO:0000256" key="1">
    <source>
        <dbReference type="ARBA" id="ARBA00001933"/>
    </source>
</evidence>
<evidence type="ECO:0000256" key="2">
    <source>
        <dbReference type="ARBA" id="ARBA00010869"/>
    </source>
</evidence>
<proteinExistence type="inferred from homology"/>
<name>A0A9D4NRZ6_DERFA</name>
<evidence type="ECO:0000256" key="3">
    <source>
        <dbReference type="ARBA" id="ARBA00012093"/>
    </source>
</evidence>
<feature type="domain" description="Tryptophan synthase beta chain-like PALP" evidence="9">
    <location>
        <begin position="18"/>
        <end position="292"/>
    </location>
</feature>
<comment type="cofactor">
    <cofactor evidence="1">
        <name>pyridoxal 5'-phosphate</name>
        <dbReference type="ChEBI" id="CHEBI:597326"/>
    </cofactor>
</comment>
<protein>
    <recommendedName>
        <fullName evidence="3">L-serine ammonia-lyase</fullName>
        <ecNumber evidence="3">4.3.1.17</ecNumber>
    </recommendedName>
    <alternativeName>
        <fullName evidence="6">L-serine deaminase</fullName>
    </alternativeName>
    <alternativeName>
        <fullName evidence="7">L-threonine dehydratase</fullName>
    </alternativeName>
</protein>
<gene>
    <name evidence="10" type="ORF">HUG17_7043</name>
</gene>
<evidence type="ECO:0000256" key="5">
    <source>
        <dbReference type="ARBA" id="ARBA00023239"/>
    </source>
</evidence>
<dbReference type="PANTHER" id="PTHR48078">
    <property type="entry name" value="THREONINE DEHYDRATASE, MITOCHONDRIAL-RELATED"/>
    <property type="match status" value="1"/>
</dbReference>
<evidence type="ECO:0000259" key="9">
    <source>
        <dbReference type="Pfam" id="PF00291"/>
    </source>
</evidence>
<dbReference type="GO" id="GO:0009097">
    <property type="term" value="P:isoleucine biosynthetic process"/>
    <property type="evidence" value="ECO:0007669"/>
    <property type="project" value="TreeGrafter"/>
</dbReference>
<reference evidence="10" key="2">
    <citation type="journal article" date="2021" name="World Allergy Organ. J.">
        <title>Chromosome-level assembly of Dermatophagoides farinae genome and transcriptome reveals two novel allergens Der f 37 and Der f 39.</title>
        <authorList>
            <person name="Chen J."/>
            <person name="Cai Z."/>
            <person name="Fan D."/>
            <person name="Hu J."/>
            <person name="Hou Y."/>
            <person name="He Y."/>
            <person name="Zhang Z."/>
            <person name="Zhao Z."/>
            <person name="Gao P."/>
            <person name="Hu W."/>
            <person name="Sun J."/>
            <person name="Li J."/>
            <person name="Ji K."/>
        </authorList>
    </citation>
    <scope>NUCLEOTIDE SEQUENCE</scope>
    <source>
        <strain evidence="10">JKM2019</strain>
    </source>
</reference>
<dbReference type="PROSITE" id="PS00165">
    <property type="entry name" value="DEHYDRATASE_SER_THR"/>
    <property type="match status" value="1"/>
</dbReference>
<dbReference type="InterPro" id="IPR000634">
    <property type="entry name" value="Ser/Thr_deHydtase_PyrdxlP-BS"/>
</dbReference>
<dbReference type="InterPro" id="IPR036052">
    <property type="entry name" value="TrpB-like_PALP_sf"/>
</dbReference>
<comment type="similarity">
    <text evidence="2">Belongs to the serine/threonine dehydratase family.</text>
</comment>
<dbReference type="GO" id="GO:0006565">
    <property type="term" value="P:L-serine catabolic process"/>
    <property type="evidence" value="ECO:0007669"/>
    <property type="project" value="TreeGrafter"/>
</dbReference>
<dbReference type="GO" id="GO:0004794">
    <property type="term" value="F:threonine deaminase activity"/>
    <property type="evidence" value="ECO:0007669"/>
    <property type="project" value="TreeGrafter"/>
</dbReference>
<dbReference type="PANTHER" id="PTHR48078:SF2">
    <property type="entry name" value="CATABOLIC L-SERINE_THREONINE DEHYDRATASE"/>
    <property type="match status" value="1"/>
</dbReference>
<dbReference type="Gene3D" id="3.40.50.1100">
    <property type="match status" value="2"/>
</dbReference>
<evidence type="ECO:0000313" key="10">
    <source>
        <dbReference type="EMBL" id="KAH7636837.1"/>
    </source>
</evidence>
<evidence type="ECO:0000256" key="8">
    <source>
        <dbReference type="ARBA" id="ARBA00049406"/>
    </source>
</evidence>
<dbReference type="EMBL" id="SDOV01000009">
    <property type="protein sequence ID" value="KAH7636837.1"/>
    <property type="molecule type" value="Genomic_DNA"/>
</dbReference>
<dbReference type="InterPro" id="IPR050147">
    <property type="entry name" value="Ser/Thr_Dehydratase"/>
</dbReference>
<sequence>MESPKSPSRKCFEGNIYIRTPLVESIELRKYCAGRQVYLKMENCQPSGSFKLRGISNLCKYAVSNGFTEVVCPSDGDAGLATAFSAMKMEIPCHIIVGQKTPMVVCDAMRSYGATLERYGDTWEEANKHAIETITNTKTAFLVHPFDHLAVWQGHSTIIDEIVEDLDGQVPSIIVTSCGGGGLICGLVQGIRRHGWEKRTKILAIETEGTHSFNLCVKAGGKRVRLNEISSIVHTLGAYEVCEQVVQYFRECNPPILSRLVNDAEAAEACIRFANDHRCLVGLGSATTMASVYTGIVERILTKNEDLHETLYDQRDEQEMNETEGPIVILVCGGGEVNLNIIEENRKLFNLHKI</sequence>
<dbReference type="InterPro" id="IPR001926">
    <property type="entry name" value="TrpB-like_PALP"/>
</dbReference>